<reference evidence="5" key="1">
    <citation type="submission" date="2021-01" db="EMBL/GenBank/DDBJ databases">
        <title>Whole genome shotgun sequence of Sinosporangium siamense NBRC 109515.</title>
        <authorList>
            <person name="Komaki H."/>
            <person name="Tamura T."/>
        </authorList>
    </citation>
    <scope>NUCLEOTIDE SEQUENCE</scope>
    <source>
        <strain evidence="5">NBRC 109515</strain>
    </source>
</reference>
<evidence type="ECO:0000313" key="6">
    <source>
        <dbReference type="Proteomes" id="UP000606172"/>
    </source>
</evidence>
<dbReference type="PANTHER" id="PTHR30055">
    <property type="entry name" value="HTH-TYPE TRANSCRIPTIONAL REGULATOR RUTR"/>
    <property type="match status" value="1"/>
</dbReference>
<dbReference type="PROSITE" id="PS50977">
    <property type="entry name" value="HTH_TETR_2"/>
    <property type="match status" value="1"/>
</dbReference>
<feature type="transmembrane region" description="Helical" evidence="3">
    <location>
        <begin position="163"/>
        <end position="184"/>
    </location>
</feature>
<accession>A0A919V7J2</accession>
<keyword evidence="3" id="KW-0472">Membrane</keyword>
<sequence>MAESERADMAQLETLIANGRKHGVRKRVILLQAARLFVERGYAATGIDDIGAAAGVTGPAVYRHFRSKQAILIALIELSIDRMRDGMNAVLEAQTGGPEETVVAVVDWFVEASLENQALTLVLQGELPRLPDEDRRRFNDEMQTLRDTWVNVVTGARPEMAGLPAQMAVVCVMGMATSVIAAGLSRDTELIRRNLRSQMLALMWPPAADHPVEAKR</sequence>
<dbReference type="GO" id="GO:0003700">
    <property type="term" value="F:DNA-binding transcription factor activity"/>
    <property type="evidence" value="ECO:0007669"/>
    <property type="project" value="TreeGrafter"/>
</dbReference>
<keyword evidence="1 2" id="KW-0238">DNA-binding</keyword>
<organism evidence="5 6">
    <name type="scientific">Sinosporangium siamense</name>
    <dbReference type="NCBI Taxonomy" id="1367973"/>
    <lineage>
        <taxon>Bacteria</taxon>
        <taxon>Bacillati</taxon>
        <taxon>Actinomycetota</taxon>
        <taxon>Actinomycetes</taxon>
        <taxon>Streptosporangiales</taxon>
        <taxon>Streptosporangiaceae</taxon>
        <taxon>Sinosporangium</taxon>
    </lineage>
</organism>
<evidence type="ECO:0000256" key="1">
    <source>
        <dbReference type="ARBA" id="ARBA00023125"/>
    </source>
</evidence>
<dbReference type="PRINTS" id="PR00455">
    <property type="entry name" value="HTHTETR"/>
</dbReference>
<dbReference type="Gene3D" id="1.10.357.10">
    <property type="entry name" value="Tetracycline Repressor, domain 2"/>
    <property type="match status" value="1"/>
</dbReference>
<dbReference type="InterPro" id="IPR001647">
    <property type="entry name" value="HTH_TetR"/>
</dbReference>
<feature type="DNA-binding region" description="H-T-H motif" evidence="2">
    <location>
        <begin position="46"/>
        <end position="65"/>
    </location>
</feature>
<gene>
    <name evidence="5" type="ORF">Ssi02_23780</name>
</gene>
<evidence type="ECO:0000256" key="3">
    <source>
        <dbReference type="SAM" id="Phobius"/>
    </source>
</evidence>
<keyword evidence="6" id="KW-1185">Reference proteome</keyword>
<evidence type="ECO:0000256" key="2">
    <source>
        <dbReference type="PROSITE-ProRule" id="PRU00335"/>
    </source>
</evidence>
<dbReference type="AlphaFoldDB" id="A0A919V7J2"/>
<dbReference type="Proteomes" id="UP000606172">
    <property type="component" value="Unassembled WGS sequence"/>
</dbReference>
<name>A0A919V7J2_9ACTN</name>
<dbReference type="PANTHER" id="PTHR30055:SF237">
    <property type="entry name" value="TRANSCRIPTIONAL REPRESSOR MCE3R"/>
    <property type="match status" value="1"/>
</dbReference>
<proteinExistence type="predicted"/>
<feature type="domain" description="HTH tetR-type" evidence="4">
    <location>
        <begin position="23"/>
        <end position="83"/>
    </location>
</feature>
<comment type="caution">
    <text evidence="5">The sequence shown here is derived from an EMBL/GenBank/DDBJ whole genome shotgun (WGS) entry which is preliminary data.</text>
</comment>
<dbReference type="InterPro" id="IPR009057">
    <property type="entry name" value="Homeodomain-like_sf"/>
</dbReference>
<dbReference type="Gene3D" id="1.10.10.60">
    <property type="entry name" value="Homeodomain-like"/>
    <property type="match status" value="1"/>
</dbReference>
<dbReference type="InterPro" id="IPR050109">
    <property type="entry name" value="HTH-type_TetR-like_transc_reg"/>
</dbReference>
<dbReference type="EMBL" id="BOOW01000014">
    <property type="protein sequence ID" value="GII92147.1"/>
    <property type="molecule type" value="Genomic_DNA"/>
</dbReference>
<keyword evidence="3" id="KW-1133">Transmembrane helix</keyword>
<dbReference type="Pfam" id="PF00440">
    <property type="entry name" value="TetR_N"/>
    <property type="match status" value="1"/>
</dbReference>
<dbReference type="GO" id="GO:0000976">
    <property type="term" value="F:transcription cis-regulatory region binding"/>
    <property type="evidence" value="ECO:0007669"/>
    <property type="project" value="TreeGrafter"/>
</dbReference>
<keyword evidence="3" id="KW-0812">Transmembrane</keyword>
<evidence type="ECO:0000313" key="5">
    <source>
        <dbReference type="EMBL" id="GII92147.1"/>
    </source>
</evidence>
<dbReference type="SUPFAM" id="SSF46689">
    <property type="entry name" value="Homeodomain-like"/>
    <property type="match status" value="1"/>
</dbReference>
<protein>
    <recommendedName>
        <fullName evidence="4">HTH tetR-type domain-containing protein</fullName>
    </recommendedName>
</protein>
<evidence type="ECO:0000259" key="4">
    <source>
        <dbReference type="PROSITE" id="PS50977"/>
    </source>
</evidence>